<dbReference type="Proteomes" id="UP000041601">
    <property type="component" value="Unassembled WGS sequence"/>
</dbReference>
<evidence type="ECO:0000313" key="1">
    <source>
        <dbReference type="EMBL" id="CND65979.1"/>
    </source>
</evidence>
<proteinExistence type="predicted"/>
<dbReference type="EMBL" id="CPXJ01000018">
    <property type="protein sequence ID" value="CND65979.1"/>
    <property type="molecule type" value="Genomic_DNA"/>
</dbReference>
<name>A0ABM9RYR4_YEREN</name>
<accession>A0ABM9RYR4</accession>
<evidence type="ECO:0000313" key="2">
    <source>
        <dbReference type="Proteomes" id="UP000041601"/>
    </source>
</evidence>
<protein>
    <recommendedName>
        <fullName evidence="3">Restriction endonuclease type IV Mrr domain-containing protein</fullName>
    </recommendedName>
</protein>
<sequence>MRFSEFFKLNRSQAYLDFVDIPLDTDVAVFLDPGAIKQLNSAWGHELSSHLQTFFETVLRLIKEGNDDKAKKLLGSLNERNEYHLGYSSGESQGRGFGRSAASSVWEALTKSKAVKTGLLKDLEDTALLIPGIGTDMISDAVSNILRRPLIKYTQDVCKYYGVPLTPNIDSGPMWNPQTEIWENQLLSLPMTNKGKVILVPKLIVRHRITFQSDEYYRHYLLPEMQDEHLKSNSSLVELLKSGERRVTKKKLMETYGSSKQAVVDQTILRPYILDEYRESKRKTTPNPLTHDDFIEIEKSDEKLKLDKLIDELEKIKTGKDDAGLYEDIIERIFSVIFYPSLCNPKKQHEIHDGRKRIDITYSNEANSGFFNWISKHYASALIFIECKNYGKDVTNPEIDQLSSRFSPNRGKVGILVCREIKNKDLLYKRCEDTAKDGRGYILPLDDEDIKNMIKDYGESKDQEFPHLRRLWGRLIG</sequence>
<dbReference type="RefSeq" id="WP_050126958.1">
    <property type="nucleotide sequence ID" value="NZ_CPXJ01000018.1"/>
</dbReference>
<gene>
    <name evidence="1" type="ORF">ERS137959_01820</name>
</gene>
<comment type="caution">
    <text evidence="1">The sequence shown here is derived from an EMBL/GenBank/DDBJ whole genome shotgun (WGS) entry which is preliminary data.</text>
</comment>
<organism evidence="1 2">
    <name type="scientific">Yersinia enterocolitica</name>
    <dbReference type="NCBI Taxonomy" id="630"/>
    <lineage>
        <taxon>Bacteria</taxon>
        <taxon>Pseudomonadati</taxon>
        <taxon>Pseudomonadota</taxon>
        <taxon>Gammaproteobacteria</taxon>
        <taxon>Enterobacterales</taxon>
        <taxon>Yersiniaceae</taxon>
        <taxon>Yersinia</taxon>
    </lineage>
</organism>
<keyword evidence="2" id="KW-1185">Reference proteome</keyword>
<evidence type="ECO:0008006" key="3">
    <source>
        <dbReference type="Google" id="ProtNLM"/>
    </source>
</evidence>
<reference evidence="1 2" key="1">
    <citation type="submission" date="2015-03" db="EMBL/GenBank/DDBJ databases">
        <authorList>
            <consortium name="Pathogen Informatics"/>
            <person name="Murphy D."/>
        </authorList>
    </citation>
    <scope>NUCLEOTIDE SEQUENCE [LARGE SCALE GENOMIC DNA]</scope>
    <source>
        <strain evidence="1 2">IP05342</strain>
    </source>
</reference>